<protein>
    <submittedName>
        <fullName evidence="3">Uncharacterized protein</fullName>
    </submittedName>
</protein>
<dbReference type="RefSeq" id="WP_027445487.1">
    <property type="nucleotide sequence ID" value="NZ_AULJ01000012.1"/>
</dbReference>
<evidence type="ECO:0000256" key="1">
    <source>
        <dbReference type="SAM" id="Phobius"/>
    </source>
</evidence>
<keyword evidence="2" id="KW-0732">Signal</keyword>
<dbReference type="EMBL" id="AVPF01000005">
    <property type="protein sequence ID" value="KGX90830.1"/>
    <property type="molecule type" value="Genomic_DNA"/>
</dbReference>
<evidence type="ECO:0000256" key="2">
    <source>
        <dbReference type="SAM" id="SignalP"/>
    </source>
</evidence>
<feature type="chain" id="PRO_5039340780" evidence="2">
    <location>
        <begin position="23"/>
        <end position="791"/>
    </location>
</feature>
<dbReference type="STRING" id="1385511.GCA_000425225_01119"/>
<feature type="transmembrane region" description="Helical" evidence="1">
    <location>
        <begin position="392"/>
        <end position="412"/>
    </location>
</feature>
<gene>
    <name evidence="3" type="ORF">N783_18365</name>
</gene>
<organism evidence="3 4">
    <name type="scientific">Pontibacillus marinus BH030004 = DSM 16465</name>
    <dbReference type="NCBI Taxonomy" id="1385511"/>
    <lineage>
        <taxon>Bacteria</taxon>
        <taxon>Bacillati</taxon>
        <taxon>Bacillota</taxon>
        <taxon>Bacilli</taxon>
        <taxon>Bacillales</taxon>
        <taxon>Bacillaceae</taxon>
        <taxon>Pontibacillus</taxon>
    </lineage>
</organism>
<keyword evidence="1" id="KW-1133">Transmembrane helix</keyword>
<feature type="transmembrane region" description="Helical" evidence="1">
    <location>
        <begin position="363"/>
        <end position="385"/>
    </location>
</feature>
<dbReference type="InterPro" id="IPR029062">
    <property type="entry name" value="Class_I_gatase-like"/>
</dbReference>
<evidence type="ECO:0000313" key="3">
    <source>
        <dbReference type="EMBL" id="KGX90830.1"/>
    </source>
</evidence>
<dbReference type="AlphaFoldDB" id="A0A0A5GI77"/>
<dbReference type="OrthoDB" id="137965at2"/>
<proteinExistence type="predicted"/>
<keyword evidence="1" id="KW-0812">Transmembrane</keyword>
<name>A0A0A5GI77_9BACI</name>
<reference evidence="3 4" key="1">
    <citation type="submission" date="2013-08" db="EMBL/GenBank/DDBJ databases">
        <authorList>
            <person name="Huang J."/>
            <person name="Wang G."/>
        </authorList>
    </citation>
    <scope>NUCLEOTIDE SEQUENCE [LARGE SCALE GENOMIC DNA]</scope>
    <source>
        <strain evidence="3 4">BH030004</strain>
    </source>
</reference>
<dbReference type="Proteomes" id="UP000030403">
    <property type="component" value="Unassembled WGS sequence"/>
</dbReference>
<keyword evidence="1" id="KW-0472">Membrane</keyword>
<sequence length="791" mass="88140">MKKQIIKIIACALLLISMFAGASNLVHADEGRLHIKVDEGLKGKAKRYKGFPITLTVTNNGKDFSGDLTVVIPRDYNAIGNKVIPIDIAAGATKKIHFSVPQMEGMNVFRNGPGQPSVEQFHLYEGSWEDGKEVPVDTGLSISPTYIQDNKAVIGVLTDQPDQLNYLKLLSFMGESPEVLFLDAEDIPKESVGLNVLDLLVIQDYDVANLSQERQTSIKQWMMKGGHIATGSTPGLMQQFGSLSEDLPLQIEGKESVNSIERFNQIESFTITNFELYKGSFKETATIQYEENGTPLVIEQSQGQGKITQFSYDISHPAFQEWGGNADIWDSVVGNYQPNRNRNIYDRLGDTSRYFETLANFKLSTLALLFSGYILLVVPILYFILKKMDKREWAWLLIPALAVITSVGLYVVGAQDRLGDYKTKAVSIVSVDQNGEGYGRGSVSMLSKEAGTYALEVDASLQPFPTETRRSSTMRAEEMPYIEMGNDTNRVYFEEVEFWSPRSVTVDLPSKEYGQFSSKINLDDQHLTGEITNHFPYSFEDVYIVGGQSYQEIGSIKAGESKTLDINMQTQLMFQAPNERTAYQIFNRPANNMNQNEQNVRRDLVQMAAQYGMFADGNNPVLIGFTKDQIFEANVNGKDTSQDNIHLVTQPVDINLGSGNKSISTELINPTLTTVEGQVKYNGLNRGDLMFDANQGTYLLKYNLPEAYIQKGFEASELSLNFQQRPGGVSFAIYNAKVDAYDSIEDASFDQNVQETYIKENTITIRATITTNNMNGPVFVPSINVKGVTNP</sequence>
<feature type="signal peptide" evidence="2">
    <location>
        <begin position="1"/>
        <end position="22"/>
    </location>
</feature>
<accession>A0A0A5GI77</accession>
<dbReference type="eggNOG" id="COG0318">
    <property type="taxonomic scope" value="Bacteria"/>
</dbReference>
<evidence type="ECO:0000313" key="4">
    <source>
        <dbReference type="Proteomes" id="UP000030403"/>
    </source>
</evidence>
<keyword evidence="4" id="KW-1185">Reference proteome</keyword>
<dbReference type="SUPFAM" id="SSF52317">
    <property type="entry name" value="Class I glutamine amidotransferase-like"/>
    <property type="match status" value="1"/>
</dbReference>
<comment type="caution">
    <text evidence="3">The sequence shown here is derived from an EMBL/GenBank/DDBJ whole genome shotgun (WGS) entry which is preliminary data.</text>
</comment>